<name>A0A8H5D1N6_9AGAR</name>
<dbReference type="AlphaFoldDB" id="A0A8H5D1N6"/>
<keyword evidence="2" id="KW-1133">Transmembrane helix</keyword>
<evidence type="ECO:0000256" key="1">
    <source>
        <dbReference type="SAM" id="MobiDB-lite"/>
    </source>
</evidence>
<proteinExistence type="predicted"/>
<dbReference type="Proteomes" id="UP000559027">
    <property type="component" value="Unassembled WGS sequence"/>
</dbReference>
<dbReference type="EMBL" id="JAACJO010000013">
    <property type="protein sequence ID" value="KAF5351076.1"/>
    <property type="molecule type" value="Genomic_DNA"/>
</dbReference>
<keyword evidence="2" id="KW-0812">Transmembrane</keyword>
<sequence length="102" mass="11478">MPSSGGWLTLTQVAIPTLYFFFFTRTFAIRRDEYSYEEQKGQTEFGCVDGRRMLDARPIDQHHPHGAHRPTRSSIPVPSSTRSFTLYGAATFGFDATALDAD</sequence>
<gene>
    <name evidence="3" type="ORF">D9756_008159</name>
</gene>
<accession>A0A8H5D1N6</accession>
<evidence type="ECO:0000313" key="4">
    <source>
        <dbReference type="Proteomes" id="UP000559027"/>
    </source>
</evidence>
<protein>
    <submittedName>
        <fullName evidence="3">Uncharacterized protein</fullName>
    </submittedName>
</protein>
<feature type="transmembrane region" description="Helical" evidence="2">
    <location>
        <begin position="6"/>
        <end position="24"/>
    </location>
</feature>
<evidence type="ECO:0000313" key="3">
    <source>
        <dbReference type="EMBL" id="KAF5351076.1"/>
    </source>
</evidence>
<feature type="region of interest" description="Disordered" evidence="1">
    <location>
        <begin position="58"/>
        <end position="79"/>
    </location>
</feature>
<comment type="caution">
    <text evidence="3">The sequence shown here is derived from an EMBL/GenBank/DDBJ whole genome shotgun (WGS) entry which is preliminary data.</text>
</comment>
<keyword evidence="2" id="KW-0472">Membrane</keyword>
<evidence type="ECO:0000256" key="2">
    <source>
        <dbReference type="SAM" id="Phobius"/>
    </source>
</evidence>
<keyword evidence="4" id="KW-1185">Reference proteome</keyword>
<reference evidence="3 4" key="1">
    <citation type="journal article" date="2020" name="ISME J.">
        <title>Uncovering the hidden diversity of litter-decomposition mechanisms in mushroom-forming fungi.</title>
        <authorList>
            <person name="Floudas D."/>
            <person name="Bentzer J."/>
            <person name="Ahren D."/>
            <person name="Johansson T."/>
            <person name="Persson P."/>
            <person name="Tunlid A."/>
        </authorList>
    </citation>
    <scope>NUCLEOTIDE SEQUENCE [LARGE SCALE GENOMIC DNA]</scope>
    <source>
        <strain evidence="3 4">CBS 146.42</strain>
    </source>
</reference>
<organism evidence="3 4">
    <name type="scientific">Leucocoprinus leucothites</name>
    <dbReference type="NCBI Taxonomy" id="201217"/>
    <lineage>
        <taxon>Eukaryota</taxon>
        <taxon>Fungi</taxon>
        <taxon>Dikarya</taxon>
        <taxon>Basidiomycota</taxon>
        <taxon>Agaricomycotina</taxon>
        <taxon>Agaricomycetes</taxon>
        <taxon>Agaricomycetidae</taxon>
        <taxon>Agaricales</taxon>
        <taxon>Agaricineae</taxon>
        <taxon>Agaricaceae</taxon>
        <taxon>Leucocoprinus</taxon>
    </lineage>
</organism>